<evidence type="ECO:0008006" key="4">
    <source>
        <dbReference type="Google" id="ProtNLM"/>
    </source>
</evidence>
<dbReference type="Proteomes" id="UP000188320">
    <property type="component" value="Unassembled WGS sequence"/>
</dbReference>
<reference evidence="3" key="1">
    <citation type="submission" date="2017-01" db="EMBL/GenBank/DDBJ databases">
        <authorList>
            <person name="Wang Y."/>
            <person name="White M."/>
            <person name="Kvist S."/>
            <person name="Moncalvo J.-M."/>
        </authorList>
    </citation>
    <scope>NUCLEOTIDE SEQUENCE [LARGE SCALE GENOMIC DNA]</scope>
    <source>
        <strain evidence="3">COL-18-3</strain>
    </source>
</reference>
<dbReference type="GO" id="GO:1990130">
    <property type="term" value="C:GATOR1 complex"/>
    <property type="evidence" value="ECO:0007669"/>
    <property type="project" value="TreeGrafter"/>
</dbReference>
<dbReference type="OrthoDB" id="39497at2759"/>
<evidence type="ECO:0000256" key="1">
    <source>
        <dbReference type="SAM" id="MobiDB-lite"/>
    </source>
</evidence>
<feature type="region of interest" description="Disordered" evidence="1">
    <location>
        <begin position="1457"/>
        <end position="1485"/>
    </location>
</feature>
<dbReference type="PANTHER" id="PTHR13179:SF8">
    <property type="entry name" value="GATOR COMPLEX PROTEIN DEPDC5"/>
    <property type="match status" value="1"/>
</dbReference>
<dbReference type="GO" id="GO:0010508">
    <property type="term" value="P:positive regulation of autophagy"/>
    <property type="evidence" value="ECO:0007669"/>
    <property type="project" value="TreeGrafter"/>
</dbReference>
<dbReference type="GO" id="GO:0034198">
    <property type="term" value="P:cellular response to amino acid starvation"/>
    <property type="evidence" value="ECO:0007669"/>
    <property type="project" value="TreeGrafter"/>
</dbReference>
<feature type="compositionally biased region" description="Polar residues" evidence="1">
    <location>
        <begin position="634"/>
        <end position="647"/>
    </location>
</feature>
<dbReference type="EMBL" id="LSSK01000130">
    <property type="protein sequence ID" value="OMH84918.1"/>
    <property type="molecule type" value="Genomic_DNA"/>
</dbReference>
<dbReference type="InterPro" id="IPR027244">
    <property type="entry name" value="IML1"/>
</dbReference>
<comment type="caution">
    <text evidence="2">The sequence shown here is derived from an EMBL/GenBank/DDBJ whole genome shotgun (WGS) entry which is preliminary data.</text>
</comment>
<protein>
    <recommendedName>
        <fullName evidence="4">Vacuolar membrane-associated protein iml1</fullName>
    </recommendedName>
</protein>
<dbReference type="PANTHER" id="PTHR13179">
    <property type="entry name" value="DEP DOMAIN CONTAINING PROTEIN 5"/>
    <property type="match status" value="1"/>
</dbReference>
<evidence type="ECO:0000313" key="2">
    <source>
        <dbReference type="EMBL" id="OMH84918.1"/>
    </source>
</evidence>
<accession>A0A1R1PVD9</accession>
<evidence type="ECO:0000313" key="3">
    <source>
        <dbReference type="Proteomes" id="UP000188320"/>
    </source>
</evidence>
<dbReference type="GO" id="GO:1904262">
    <property type="term" value="P:negative regulation of TORC1 signaling"/>
    <property type="evidence" value="ECO:0007669"/>
    <property type="project" value="TreeGrafter"/>
</dbReference>
<keyword evidence="3" id="KW-1185">Reference proteome</keyword>
<feature type="region of interest" description="Disordered" evidence="1">
    <location>
        <begin position="1712"/>
        <end position="1748"/>
    </location>
</feature>
<proteinExistence type="predicted"/>
<gene>
    <name evidence="2" type="ORF">AX774_g1531</name>
</gene>
<feature type="region of interest" description="Disordered" evidence="1">
    <location>
        <begin position="1"/>
        <end position="21"/>
    </location>
</feature>
<feature type="non-terminal residue" evidence="2">
    <location>
        <position position="1897"/>
    </location>
</feature>
<name>A0A1R1PVD9_ZANCU</name>
<feature type="region of interest" description="Disordered" evidence="1">
    <location>
        <begin position="626"/>
        <end position="647"/>
    </location>
</feature>
<organism evidence="2 3">
    <name type="scientific">Zancudomyces culisetae</name>
    <name type="common">Gut fungus</name>
    <name type="synonym">Smittium culisetae</name>
    <dbReference type="NCBI Taxonomy" id="1213189"/>
    <lineage>
        <taxon>Eukaryota</taxon>
        <taxon>Fungi</taxon>
        <taxon>Fungi incertae sedis</taxon>
        <taxon>Zoopagomycota</taxon>
        <taxon>Kickxellomycotina</taxon>
        <taxon>Harpellomycetes</taxon>
        <taxon>Harpellales</taxon>
        <taxon>Legeriomycetaceae</taxon>
        <taxon>Zancudomyces</taxon>
    </lineage>
</organism>
<dbReference type="GO" id="GO:0005096">
    <property type="term" value="F:GTPase activator activity"/>
    <property type="evidence" value="ECO:0007669"/>
    <property type="project" value="InterPro"/>
</dbReference>
<sequence length="1897" mass="211643">MVPLGMGAHTSDIEGGSNSNWPQRLEATRKIDPETLDSLYFDEDNWTKNINYYLENWTSPYEGLGTNGAYSRIEYTERGEFHSKSVDNKSSVIPTAHSVEHEVFAKSQYGGNGVSVQNKKVPGNVYSQVMDEALTCVSNSSANEDTTRSFLKVIHYYKPSWITCGFYGMDEPKTGSKNSFVSNFKIGNLANTGIAEFMKVVPQIPDFKLSSFGFSLGSDSSDRLIEACRAYDSALFCNISRQDRSFLPGEKQKVEEFLNTKLTNKTLNNSDVTSNYSYRYNNFERIPTFSNEFEQELRETKRSKGKPIDSIKRSSFTGEFGINNLLPESSINTRTVGNKIFENRFTNSEGRPEAESQESRSRVNYRERIVTSGKKFEQVPAGMLTTGLSFDQKNAQIFKISRTKAQPKKSDIGYETNPEMIIENSSILARNASSATTSTNQRSIDEKNSVDLVMKAVEIPGKNEVFGNNEFGNDLKLQTYQNFKRQETSKLLDRQGYGSSKVNNLDLTPDVILARAVENSVINDTKMRSFVSSSLPTGSESMFRAKNTLLVKRHAKMTGLIKKSSVEPPITFVKQEAISQEVEVKEKLGLNKQYLLQSGKFPRRNSENTSGGIAYSAGGNYDNAKLSSRKPASKLSSETQDSSIQETKVQRRNVVHFEALSGGKFAGGGFPEEHLMRYSRSYHGGIDSIKEIKSMSLKIQSTGNDQGRVVKFKSATYGMAAYSDDYSLDSDIDPNGVFIWPMRYKKYGSAYESKAGIEEFRSGKRAEARRATSQPYNKEKLMEMFNIPREGKENSHRKVFYIKNRDFLIKSPQGKNNTDKDVDSSEQSKKNFHIYLERGKSGSGRVNFEEQIRKDTDKGYYKPGGRPLIGESQVDGLDYENKGIQTQQTPQRGMRLGTDKRSFLRKYNEGSSASFEKSVKNYPASQTELQKSYSTRYLINRMPEYRILPFSKLNKTPPRNIENNIPELYEGIHPASVTTTDFGYGGMSEQREPISSSSFDYPNLLGRGVQVSTGGDDDLLQDGVVGSSSSLSTGIVSEGTTRSKNLRQGLAYDPCNPDRTLVARSVHTQRFAYSNMTKSSKSSYTNKWLSLCTPQVLPLTTNYIPPDLDNFYTKYSYNINIPLDEKLEEFSDRAFTKMDLFKSSTDIYTNDFTDRSLFRKLYNFPNLDSVGYTTKHEYNTNSGVVSRSDLRSKGNLFKRKIKQNTGFLNPSALSKEMQNVATAKKIEQLLYDLVILRLSQGFQLVEMNRNLPSGDRTLLSRNTQAAATTSTSIAATATTVGGGTGSVNNIGLLQSSFNVGTQHVPTSTNKADASLSKHLLLPDSNGGGLTLLNQTANAIPGTFRGLISGESTCKRGKTQFKTAELGSSMGEKLLDQKLSDKYTENLSLVPELLETGMDPLIPQETQMVGKDIVRENDVCVHENSRKDQHEPISGKSTQMTVTNELKVAIKSVYHPTSLETNSEANPATNPANSLGQKTENSQISSQKAKALSNFLTNNNPNTSLLTQSGAQYNSGTGSLEMGIQNAFLPTYPLNTSQSSICLSNGRQIQFISYSENTVTGASQLPELTISRYQWINPFENEKVDYSYRIWHCNSKDGYVNATASFDSNSMKDFNWSEIDHAVVGGHSQDLKNCKLTKSRYLLIPMDTYPPDLLEDAQFCAYLNDEELRIANFEKFLEQLFKSFKPTVKQNLLAKIGLIQNASDKLAMTDKLKDKDSNFGTPMSTSTSASASTSLSPQISSQQPPLVSSKNHKYNISRFRHFLAKKSELPNIERDNSFNLLPDQVTNQSNIDSPSRTEVKKTFDSPFSLGKYRKSSNERGVLTGSTNKSVFKNHSSEFIVDADYTSNREPSLLSSNNNAIHRIINSDIDFGTSSNANINTDNSTSSDINLNTIENTCQ</sequence>
<feature type="compositionally biased region" description="Low complexity" evidence="1">
    <location>
        <begin position="1723"/>
        <end position="1748"/>
    </location>
</feature>